<dbReference type="Pfam" id="PF00440">
    <property type="entry name" value="TetR_N"/>
    <property type="match status" value="1"/>
</dbReference>
<accession>A0A4P6FDH4</accession>
<proteinExistence type="predicted"/>
<dbReference type="SUPFAM" id="SSF48498">
    <property type="entry name" value="Tetracyclin repressor-like, C-terminal domain"/>
    <property type="match status" value="1"/>
</dbReference>
<keyword evidence="2" id="KW-0805">Transcription regulation</keyword>
<evidence type="ECO:0000259" key="7">
    <source>
        <dbReference type="PROSITE" id="PS50977"/>
    </source>
</evidence>
<dbReference type="AlphaFoldDB" id="A0A4P6FDH4"/>
<keyword evidence="9" id="KW-1185">Reference proteome</keyword>
<evidence type="ECO:0000256" key="6">
    <source>
        <dbReference type="SAM" id="MobiDB-lite"/>
    </source>
</evidence>
<dbReference type="EMBL" id="CP035491">
    <property type="protein sequence ID" value="QAY72409.1"/>
    <property type="molecule type" value="Genomic_DNA"/>
</dbReference>
<dbReference type="InterPro" id="IPR036271">
    <property type="entry name" value="Tet_transcr_reg_TetR-rel_C_sf"/>
</dbReference>
<organism evidence="8 9">
    <name type="scientific">Agromyces protaetiae</name>
    <dbReference type="NCBI Taxonomy" id="2509455"/>
    <lineage>
        <taxon>Bacteria</taxon>
        <taxon>Bacillati</taxon>
        <taxon>Actinomycetota</taxon>
        <taxon>Actinomycetes</taxon>
        <taxon>Micrococcales</taxon>
        <taxon>Microbacteriaceae</taxon>
        <taxon>Agromyces</taxon>
    </lineage>
</organism>
<keyword evidence="3 5" id="KW-0238">DNA-binding</keyword>
<evidence type="ECO:0000256" key="3">
    <source>
        <dbReference type="ARBA" id="ARBA00023125"/>
    </source>
</evidence>
<keyword evidence="4" id="KW-0804">Transcription</keyword>
<dbReference type="InterPro" id="IPR001647">
    <property type="entry name" value="HTH_TetR"/>
</dbReference>
<dbReference type="RefSeq" id="WP_129188602.1">
    <property type="nucleotide sequence ID" value="NZ_CP035491.1"/>
</dbReference>
<evidence type="ECO:0000256" key="2">
    <source>
        <dbReference type="ARBA" id="ARBA00023015"/>
    </source>
</evidence>
<sequence>MAARGSYAKGVAKREEILATALDVIARNGYGRASIRELAAAVGLSQAGLLHYFSSKEELFAEILRARDDVDRGIFVESDDATEATDAPGPASDGEAEAAAPTPTIEGYRRLIRHNADVPGLVQLYVNLSAEATDPNHPAHAYFRERYSVFREAAARGIRRAQTVGEVSPDVDPEIAATLLLALADGLQTQWLMDPSIDMGEHIDAFLRRLRRTAPPERGT</sequence>
<name>A0A4P6FDH4_9MICO</name>
<gene>
    <name evidence="8" type="ORF">ET445_02700</name>
</gene>
<dbReference type="SUPFAM" id="SSF46689">
    <property type="entry name" value="Homeodomain-like"/>
    <property type="match status" value="1"/>
</dbReference>
<feature type="region of interest" description="Disordered" evidence="6">
    <location>
        <begin position="77"/>
        <end position="100"/>
    </location>
</feature>
<dbReference type="PANTHER" id="PTHR47506">
    <property type="entry name" value="TRANSCRIPTIONAL REGULATORY PROTEIN"/>
    <property type="match status" value="1"/>
</dbReference>
<dbReference type="Gene3D" id="1.10.357.10">
    <property type="entry name" value="Tetracycline Repressor, domain 2"/>
    <property type="match status" value="1"/>
</dbReference>
<evidence type="ECO:0000313" key="8">
    <source>
        <dbReference type="EMBL" id="QAY72409.1"/>
    </source>
</evidence>
<dbReference type="InterPro" id="IPR039538">
    <property type="entry name" value="BetI_C"/>
</dbReference>
<reference evidence="8 9" key="1">
    <citation type="submission" date="2019-01" db="EMBL/GenBank/DDBJ databases">
        <title>Genome sequencing of strain FW100M-8.</title>
        <authorList>
            <person name="Heo J."/>
            <person name="Kim S.-J."/>
            <person name="Kim J.-S."/>
            <person name="Hong S.-B."/>
            <person name="Kwon S.-W."/>
        </authorList>
    </citation>
    <scope>NUCLEOTIDE SEQUENCE [LARGE SCALE GENOMIC DNA]</scope>
    <source>
        <strain evidence="8 9">FW100M-8</strain>
    </source>
</reference>
<dbReference type="KEGG" id="agf:ET445_02700"/>
<dbReference type="PANTHER" id="PTHR47506:SF6">
    <property type="entry name" value="HTH-TYPE TRANSCRIPTIONAL REPRESSOR NEMR"/>
    <property type="match status" value="1"/>
</dbReference>
<evidence type="ECO:0000256" key="5">
    <source>
        <dbReference type="PROSITE-ProRule" id="PRU00335"/>
    </source>
</evidence>
<dbReference type="Pfam" id="PF13977">
    <property type="entry name" value="TetR_C_6"/>
    <property type="match status" value="1"/>
</dbReference>
<protein>
    <submittedName>
        <fullName evidence="8">TetR/AcrR family transcriptional regulator</fullName>
    </submittedName>
</protein>
<dbReference type="PRINTS" id="PR00455">
    <property type="entry name" value="HTHTETR"/>
</dbReference>
<dbReference type="InterPro" id="IPR009057">
    <property type="entry name" value="Homeodomain-like_sf"/>
</dbReference>
<evidence type="ECO:0000313" key="9">
    <source>
        <dbReference type="Proteomes" id="UP000291259"/>
    </source>
</evidence>
<feature type="domain" description="HTH tetR-type" evidence="7">
    <location>
        <begin position="11"/>
        <end position="71"/>
    </location>
</feature>
<evidence type="ECO:0000256" key="4">
    <source>
        <dbReference type="ARBA" id="ARBA00023163"/>
    </source>
</evidence>
<feature type="DNA-binding region" description="H-T-H motif" evidence="5">
    <location>
        <begin position="34"/>
        <end position="53"/>
    </location>
</feature>
<dbReference type="GO" id="GO:0003677">
    <property type="term" value="F:DNA binding"/>
    <property type="evidence" value="ECO:0007669"/>
    <property type="project" value="UniProtKB-UniRule"/>
</dbReference>
<keyword evidence="1" id="KW-0678">Repressor</keyword>
<dbReference type="Proteomes" id="UP000291259">
    <property type="component" value="Chromosome"/>
</dbReference>
<dbReference type="PROSITE" id="PS50977">
    <property type="entry name" value="HTH_TETR_2"/>
    <property type="match status" value="1"/>
</dbReference>
<dbReference type="OrthoDB" id="7505659at2"/>
<evidence type="ECO:0000256" key="1">
    <source>
        <dbReference type="ARBA" id="ARBA00022491"/>
    </source>
</evidence>